<evidence type="ECO:0000256" key="2">
    <source>
        <dbReference type="ARBA" id="ARBA00022692"/>
    </source>
</evidence>
<sequence>MPRYAAKASPIRPLPLDGAGTLEGVILSALTVFGLLVTFVIFVVQCIPSRGHRSTSPSFPLNILILFGIVLLLCSNFAFILSATEAICSTRRSVPGIAYSTILAGLLVEVVDRWRRYSENKPLREVSSCHPFGLLMSSLALILVQAFLATGWLLLVASMIEPLEDFENTNSPLKSLISDEDKDLNEPQWMAPLWRCSPASNFEAHFLLSMSYNLLLLIATSLLVLCIRRQGRRQEVFMGMGKKKERRSQIGVEGGIIVCCGIMWVIWVVSIITSLMLPYKRREVVIIVADFLSAVIVLCTLFMRDTYATSRKKIKHKEEAMTVAAMPGLNNRFPYPQPIFSISHFKAQHVR</sequence>
<keyword evidence="2 6" id="KW-0812">Transmembrane</keyword>
<feature type="domain" description="G-protein coupled receptors family 3 profile" evidence="7">
    <location>
        <begin position="23"/>
        <end position="307"/>
    </location>
</feature>
<feature type="transmembrane region" description="Helical" evidence="6">
    <location>
        <begin position="132"/>
        <end position="155"/>
    </location>
</feature>
<evidence type="ECO:0000313" key="9">
    <source>
        <dbReference type="Proteomes" id="UP000792457"/>
    </source>
</evidence>
<proteinExistence type="predicted"/>
<evidence type="ECO:0000259" key="7">
    <source>
        <dbReference type="PROSITE" id="PS50259"/>
    </source>
</evidence>
<comment type="subcellular location">
    <subcellularLocation>
        <location evidence="1">Membrane</location>
        <topology evidence="1">Multi-pass membrane protein</topology>
    </subcellularLocation>
</comment>
<organism evidence="8 9">
    <name type="scientific">Ladona fulva</name>
    <name type="common">Scarce chaser dragonfly</name>
    <name type="synonym">Libellula fulva</name>
    <dbReference type="NCBI Taxonomy" id="123851"/>
    <lineage>
        <taxon>Eukaryota</taxon>
        <taxon>Metazoa</taxon>
        <taxon>Ecdysozoa</taxon>
        <taxon>Arthropoda</taxon>
        <taxon>Hexapoda</taxon>
        <taxon>Insecta</taxon>
        <taxon>Pterygota</taxon>
        <taxon>Palaeoptera</taxon>
        <taxon>Odonata</taxon>
        <taxon>Epiprocta</taxon>
        <taxon>Anisoptera</taxon>
        <taxon>Libelluloidea</taxon>
        <taxon>Libellulidae</taxon>
        <taxon>Ladona</taxon>
    </lineage>
</organism>
<evidence type="ECO:0000313" key="8">
    <source>
        <dbReference type="EMBL" id="KAG8227815.1"/>
    </source>
</evidence>
<dbReference type="Pfam" id="PF00003">
    <property type="entry name" value="7tm_3"/>
    <property type="match status" value="1"/>
</dbReference>
<reference evidence="8" key="1">
    <citation type="submission" date="2013-04" db="EMBL/GenBank/DDBJ databases">
        <authorList>
            <person name="Qu J."/>
            <person name="Murali S.C."/>
            <person name="Bandaranaike D."/>
            <person name="Bellair M."/>
            <person name="Blankenburg K."/>
            <person name="Chao H."/>
            <person name="Dinh H."/>
            <person name="Doddapaneni H."/>
            <person name="Downs B."/>
            <person name="Dugan-Rocha S."/>
            <person name="Elkadiri S."/>
            <person name="Gnanaolivu R.D."/>
            <person name="Hernandez B."/>
            <person name="Javaid M."/>
            <person name="Jayaseelan J.C."/>
            <person name="Lee S."/>
            <person name="Li M."/>
            <person name="Ming W."/>
            <person name="Munidasa M."/>
            <person name="Muniz J."/>
            <person name="Nguyen L."/>
            <person name="Ongeri F."/>
            <person name="Osuji N."/>
            <person name="Pu L.-L."/>
            <person name="Puazo M."/>
            <person name="Qu C."/>
            <person name="Quiroz J."/>
            <person name="Raj R."/>
            <person name="Weissenberger G."/>
            <person name="Xin Y."/>
            <person name="Zou X."/>
            <person name="Han Y."/>
            <person name="Richards S."/>
            <person name="Worley K."/>
            <person name="Muzny D."/>
            <person name="Gibbs R."/>
        </authorList>
    </citation>
    <scope>NUCLEOTIDE SEQUENCE</scope>
    <source>
        <strain evidence="8">Sampled in the wild</strain>
    </source>
</reference>
<evidence type="ECO:0000256" key="5">
    <source>
        <dbReference type="ARBA" id="ARBA00023180"/>
    </source>
</evidence>
<feature type="transmembrane region" description="Helical" evidence="6">
    <location>
        <begin position="25"/>
        <end position="47"/>
    </location>
</feature>
<keyword evidence="5" id="KW-0325">Glycoprotein</keyword>
<dbReference type="AlphaFoldDB" id="A0A8K0K3U0"/>
<comment type="caution">
    <text evidence="8">The sequence shown here is derived from an EMBL/GenBank/DDBJ whole genome shotgun (WGS) entry which is preliminary data.</text>
</comment>
<dbReference type="PANTHER" id="PTHR24060">
    <property type="entry name" value="METABOTROPIC GLUTAMATE RECEPTOR"/>
    <property type="match status" value="1"/>
</dbReference>
<dbReference type="GO" id="GO:0016020">
    <property type="term" value="C:membrane"/>
    <property type="evidence" value="ECO:0007669"/>
    <property type="project" value="UniProtKB-SubCell"/>
</dbReference>
<dbReference type="PROSITE" id="PS50259">
    <property type="entry name" value="G_PROTEIN_RECEP_F3_4"/>
    <property type="match status" value="1"/>
</dbReference>
<dbReference type="OrthoDB" id="6366218at2759"/>
<protein>
    <recommendedName>
        <fullName evidence="7">G-protein coupled receptors family 3 profile domain-containing protein</fullName>
    </recommendedName>
</protein>
<name>A0A8K0K3U0_LADFU</name>
<gene>
    <name evidence="8" type="ORF">J437_LFUL010973</name>
</gene>
<feature type="transmembrane region" description="Helical" evidence="6">
    <location>
        <begin position="93"/>
        <end position="111"/>
    </location>
</feature>
<dbReference type="InterPro" id="IPR017978">
    <property type="entry name" value="GPCR_3_C"/>
</dbReference>
<dbReference type="Proteomes" id="UP000792457">
    <property type="component" value="Unassembled WGS sequence"/>
</dbReference>
<evidence type="ECO:0000256" key="3">
    <source>
        <dbReference type="ARBA" id="ARBA00022989"/>
    </source>
</evidence>
<keyword evidence="4 6" id="KW-0472">Membrane</keyword>
<evidence type="ECO:0000256" key="4">
    <source>
        <dbReference type="ARBA" id="ARBA00023136"/>
    </source>
</evidence>
<keyword evidence="9" id="KW-1185">Reference proteome</keyword>
<reference evidence="8" key="2">
    <citation type="submission" date="2017-10" db="EMBL/GenBank/DDBJ databases">
        <title>Ladona fulva Genome sequencing and assembly.</title>
        <authorList>
            <person name="Murali S."/>
            <person name="Richards S."/>
            <person name="Bandaranaike D."/>
            <person name="Bellair M."/>
            <person name="Blankenburg K."/>
            <person name="Chao H."/>
            <person name="Dinh H."/>
            <person name="Doddapaneni H."/>
            <person name="Dugan-Rocha S."/>
            <person name="Elkadiri S."/>
            <person name="Gnanaolivu R."/>
            <person name="Hernandez B."/>
            <person name="Skinner E."/>
            <person name="Javaid M."/>
            <person name="Lee S."/>
            <person name="Li M."/>
            <person name="Ming W."/>
            <person name="Munidasa M."/>
            <person name="Muniz J."/>
            <person name="Nguyen L."/>
            <person name="Hughes D."/>
            <person name="Osuji N."/>
            <person name="Pu L.-L."/>
            <person name="Puazo M."/>
            <person name="Qu C."/>
            <person name="Quiroz J."/>
            <person name="Raj R."/>
            <person name="Weissenberger G."/>
            <person name="Xin Y."/>
            <person name="Zou X."/>
            <person name="Han Y."/>
            <person name="Worley K."/>
            <person name="Muzny D."/>
            <person name="Gibbs R."/>
        </authorList>
    </citation>
    <scope>NUCLEOTIDE SEQUENCE</scope>
    <source>
        <strain evidence="8">Sampled in the wild</strain>
    </source>
</reference>
<feature type="transmembrane region" description="Helical" evidence="6">
    <location>
        <begin position="284"/>
        <end position="303"/>
    </location>
</feature>
<keyword evidence="3 6" id="KW-1133">Transmembrane helix</keyword>
<dbReference type="GO" id="GO:0004930">
    <property type="term" value="F:G protein-coupled receptor activity"/>
    <property type="evidence" value="ECO:0007669"/>
    <property type="project" value="InterPro"/>
</dbReference>
<feature type="transmembrane region" description="Helical" evidence="6">
    <location>
        <begin position="210"/>
        <end position="229"/>
    </location>
</feature>
<dbReference type="EMBL" id="KZ308342">
    <property type="protein sequence ID" value="KAG8227815.1"/>
    <property type="molecule type" value="Genomic_DNA"/>
</dbReference>
<evidence type="ECO:0000256" key="6">
    <source>
        <dbReference type="SAM" id="Phobius"/>
    </source>
</evidence>
<accession>A0A8K0K3U0</accession>
<evidence type="ECO:0000256" key="1">
    <source>
        <dbReference type="ARBA" id="ARBA00004141"/>
    </source>
</evidence>
<feature type="transmembrane region" description="Helical" evidence="6">
    <location>
        <begin position="250"/>
        <end position="272"/>
    </location>
</feature>
<dbReference type="InterPro" id="IPR050726">
    <property type="entry name" value="mGluR"/>
</dbReference>
<feature type="transmembrane region" description="Helical" evidence="6">
    <location>
        <begin position="59"/>
        <end position="81"/>
    </location>
</feature>